<reference evidence="2 3" key="1">
    <citation type="journal article" date="2009" name="Stand. Genomic Sci.">
        <title>Complete genome sequence of Slackia heliotrinireducens type strain (RHS 1).</title>
        <authorList>
            <person name="Pukall R."/>
            <person name="Lapidus A."/>
            <person name="Nolan M."/>
            <person name="Copeland A."/>
            <person name="Glavina Del Rio T."/>
            <person name="Lucas S."/>
            <person name="Chen F."/>
            <person name="Tice H."/>
            <person name="Cheng J.F."/>
            <person name="Chertkov O."/>
            <person name="Bruce D."/>
            <person name="Goodwin L."/>
            <person name="Kuske C."/>
            <person name="Brettin T."/>
            <person name="Detter J.C."/>
            <person name="Han C."/>
            <person name="Pitluck S."/>
            <person name="Pati A."/>
            <person name="Mavrommatis K."/>
            <person name="Ivanova N."/>
            <person name="Ovchinnikova G."/>
            <person name="Chen A."/>
            <person name="Palaniappan K."/>
            <person name="Schneider S."/>
            <person name="Rohde M."/>
            <person name="Chain P."/>
            <person name="D'haeseleer P."/>
            <person name="Goker M."/>
            <person name="Bristow J."/>
            <person name="Eisen J.A."/>
            <person name="Markowitz V."/>
            <person name="Kyrpides N.C."/>
            <person name="Klenk H.P."/>
            <person name="Hugenholtz P."/>
        </authorList>
    </citation>
    <scope>NUCLEOTIDE SEQUENCE [LARGE SCALE GENOMIC DNA]</scope>
    <source>
        <strain evidence="3">ATCC 29202 / DSM 20476 / NCTC 11029 / RHS 1</strain>
    </source>
</reference>
<evidence type="ECO:0000256" key="1">
    <source>
        <dbReference type="SAM" id="Phobius"/>
    </source>
</evidence>
<keyword evidence="1" id="KW-0472">Membrane</keyword>
<sequence>MPNHTQFHTLAPAEEGQTVRYMDGSALLKDFKIPIYVKIFALIVAVVALFMGGKVFLQASDYILHHSEHVAEEIQGNLTREASLELPDVAAFTAMDDETFKASLDEAGIPYIDYSTEQEGLKIVKLPSDADAAEAKEIMDSGINTMDAVTASFYLPGYYQLTRSVTEEGTDIRLRFVDLNSQDQESAVGSTKDALGWTDNENVTVDEEGVDSVGNNYQTGTLYTDAGTFTWTISSCPMSSIYDISGMPENASYVGLHITD</sequence>
<dbReference type="KEGG" id="shi:Shel_11990"/>
<dbReference type="EMBL" id="CP001684">
    <property type="protein sequence ID" value="ACV22227.1"/>
    <property type="molecule type" value="Genomic_DNA"/>
</dbReference>
<dbReference type="Proteomes" id="UP000002026">
    <property type="component" value="Chromosome"/>
</dbReference>
<evidence type="ECO:0000313" key="2">
    <source>
        <dbReference type="EMBL" id="ACV22227.1"/>
    </source>
</evidence>
<keyword evidence="3" id="KW-1185">Reference proteome</keyword>
<name>C7N5P2_SLAHD</name>
<dbReference type="eggNOG" id="ENOG5031TEY">
    <property type="taxonomic scope" value="Bacteria"/>
</dbReference>
<dbReference type="AlphaFoldDB" id="C7N5P2"/>
<evidence type="ECO:0000313" key="3">
    <source>
        <dbReference type="Proteomes" id="UP000002026"/>
    </source>
</evidence>
<evidence type="ECO:0008006" key="4">
    <source>
        <dbReference type="Google" id="ProtNLM"/>
    </source>
</evidence>
<proteinExistence type="predicted"/>
<feature type="transmembrane region" description="Helical" evidence="1">
    <location>
        <begin position="35"/>
        <end position="57"/>
    </location>
</feature>
<keyword evidence="1" id="KW-1133">Transmembrane helix</keyword>
<organism evidence="2 3">
    <name type="scientific">Slackia heliotrinireducens (strain ATCC 29202 / DSM 20476 / NCTC 11029 / RHS 1)</name>
    <name type="common">Peptococcus heliotrinreducens</name>
    <dbReference type="NCBI Taxonomy" id="471855"/>
    <lineage>
        <taxon>Bacteria</taxon>
        <taxon>Bacillati</taxon>
        <taxon>Actinomycetota</taxon>
        <taxon>Coriobacteriia</taxon>
        <taxon>Eggerthellales</taxon>
        <taxon>Eggerthellaceae</taxon>
        <taxon>Slackia</taxon>
    </lineage>
</organism>
<keyword evidence="1" id="KW-0812">Transmembrane</keyword>
<protein>
    <recommendedName>
        <fullName evidence="4">Teichoic acid transporter</fullName>
    </recommendedName>
</protein>
<dbReference type="RefSeq" id="WP_012798330.1">
    <property type="nucleotide sequence ID" value="NC_013165.1"/>
</dbReference>
<dbReference type="HOGENOM" id="CLU_074767_0_0_11"/>
<gene>
    <name evidence="2" type="ordered locus">Shel_11990</name>
</gene>
<accession>C7N5P2</accession>